<comment type="subcellular location">
    <subcellularLocation>
        <location evidence="1">Cell inner membrane</location>
        <topology evidence="1">Multi-pass membrane protein</topology>
    </subcellularLocation>
</comment>
<dbReference type="GO" id="GO:0005886">
    <property type="term" value="C:plasma membrane"/>
    <property type="evidence" value="ECO:0007669"/>
    <property type="project" value="UniProtKB-SubCell"/>
</dbReference>
<keyword evidence="3 6" id="KW-0812">Transmembrane</keyword>
<evidence type="ECO:0000256" key="2">
    <source>
        <dbReference type="ARBA" id="ARBA00022475"/>
    </source>
</evidence>
<feature type="transmembrane region" description="Helical" evidence="6">
    <location>
        <begin position="6"/>
        <end position="25"/>
    </location>
</feature>
<name>A0A1G7MQ95_9GAMM</name>
<dbReference type="CDD" id="cd06581">
    <property type="entry name" value="TM_PBP1_LivM_like"/>
    <property type="match status" value="1"/>
</dbReference>
<dbReference type="EMBL" id="FNCI01000001">
    <property type="protein sequence ID" value="SDF63887.1"/>
    <property type="molecule type" value="Genomic_DNA"/>
</dbReference>
<proteinExistence type="predicted"/>
<keyword evidence="2" id="KW-1003">Cell membrane</keyword>
<evidence type="ECO:0000256" key="5">
    <source>
        <dbReference type="ARBA" id="ARBA00023136"/>
    </source>
</evidence>
<keyword evidence="5 6" id="KW-0472">Membrane</keyword>
<accession>A0A1G7MQ95</accession>
<dbReference type="STRING" id="284577.SAMN05216571_1016"/>
<feature type="transmembrane region" description="Helical" evidence="6">
    <location>
        <begin position="100"/>
        <end position="116"/>
    </location>
</feature>
<keyword evidence="8" id="KW-1185">Reference proteome</keyword>
<sequence length="314" mass="33513">MEFASLFAYLVSFLTFAGIYAVLAMGLNTQWGFTGQFNIGIAGFFAVGAYTSAILTTPESPAYLGGLGMPFLVGLVGATLASALIGLVIGRITAKLRTDYLAIATIGIAEMIRLFIKNEDWLTNGVRGIAGIERPFAGTPLDSPFGYLLVVVAFVVLVYFLLERAYASPWGRVLRAIRENEPATAAAGKSIARFRLQAFVLGAAIMGLGGGLYAHFFGFLSPEAFMPLYGTFLVWVMLIAGGSGNNRGAILGAVVVWGVWTLTELATDLLPTEYATQAAALRVLLIGVLLQVILVTRPQGILPEKPPKLIARKK</sequence>
<feature type="transmembrane region" description="Helical" evidence="6">
    <location>
        <begin position="67"/>
        <end position="88"/>
    </location>
</feature>
<evidence type="ECO:0000256" key="1">
    <source>
        <dbReference type="ARBA" id="ARBA00004429"/>
    </source>
</evidence>
<feature type="transmembrane region" description="Helical" evidence="6">
    <location>
        <begin position="37"/>
        <end position="55"/>
    </location>
</feature>
<keyword evidence="4 6" id="KW-1133">Transmembrane helix</keyword>
<evidence type="ECO:0000313" key="7">
    <source>
        <dbReference type="EMBL" id="SDF63887.1"/>
    </source>
</evidence>
<dbReference type="PANTHER" id="PTHR30482:SF10">
    <property type="entry name" value="HIGH-AFFINITY BRANCHED-CHAIN AMINO ACID TRANSPORT PROTEIN BRAE"/>
    <property type="match status" value="1"/>
</dbReference>
<reference evidence="7 8" key="1">
    <citation type="submission" date="2016-10" db="EMBL/GenBank/DDBJ databases">
        <authorList>
            <person name="de Groot N.N."/>
        </authorList>
    </citation>
    <scope>NUCLEOTIDE SEQUENCE [LARGE SCALE GENOMIC DNA]</scope>
    <source>
        <strain evidence="7 8">BH539</strain>
    </source>
</reference>
<evidence type="ECO:0000313" key="8">
    <source>
        <dbReference type="Proteomes" id="UP000198641"/>
    </source>
</evidence>
<dbReference type="GO" id="GO:0015658">
    <property type="term" value="F:branched-chain amino acid transmembrane transporter activity"/>
    <property type="evidence" value="ECO:0007669"/>
    <property type="project" value="InterPro"/>
</dbReference>
<feature type="transmembrane region" description="Helical" evidence="6">
    <location>
        <begin position="248"/>
        <end position="267"/>
    </location>
</feature>
<dbReference type="InterPro" id="IPR001851">
    <property type="entry name" value="ABC_transp_permease"/>
</dbReference>
<feature type="transmembrane region" description="Helical" evidence="6">
    <location>
        <begin position="198"/>
        <end position="218"/>
    </location>
</feature>
<feature type="transmembrane region" description="Helical" evidence="6">
    <location>
        <begin position="279"/>
        <end position="296"/>
    </location>
</feature>
<organism evidence="7 8">
    <name type="scientific">Onishia taeanensis</name>
    <dbReference type="NCBI Taxonomy" id="284577"/>
    <lineage>
        <taxon>Bacteria</taxon>
        <taxon>Pseudomonadati</taxon>
        <taxon>Pseudomonadota</taxon>
        <taxon>Gammaproteobacteria</taxon>
        <taxon>Oceanospirillales</taxon>
        <taxon>Halomonadaceae</taxon>
        <taxon>Onishia</taxon>
    </lineage>
</organism>
<dbReference type="PANTHER" id="PTHR30482">
    <property type="entry name" value="HIGH-AFFINITY BRANCHED-CHAIN AMINO ACID TRANSPORT SYSTEM PERMEASE"/>
    <property type="match status" value="1"/>
</dbReference>
<feature type="transmembrane region" description="Helical" evidence="6">
    <location>
        <begin position="145"/>
        <end position="162"/>
    </location>
</feature>
<dbReference type="RefSeq" id="WP_175491578.1">
    <property type="nucleotide sequence ID" value="NZ_FNCI01000001.1"/>
</dbReference>
<evidence type="ECO:0000256" key="3">
    <source>
        <dbReference type="ARBA" id="ARBA00022692"/>
    </source>
</evidence>
<protein>
    <submittedName>
        <fullName evidence="7">Amino acid/amide ABC transporter membrane protein 2, HAAT family</fullName>
    </submittedName>
</protein>
<dbReference type="InterPro" id="IPR043428">
    <property type="entry name" value="LivM-like"/>
</dbReference>
<evidence type="ECO:0000256" key="4">
    <source>
        <dbReference type="ARBA" id="ARBA00022989"/>
    </source>
</evidence>
<dbReference type="Pfam" id="PF02653">
    <property type="entry name" value="BPD_transp_2"/>
    <property type="match status" value="1"/>
</dbReference>
<dbReference type="Proteomes" id="UP000198641">
    <property type="component" value="Unassembled WGS sequence"/>
</dbReference>
<feature type="transmembrane region" description="Helical" evidence="6">
    <location>
        <begin position="224"/>
        <end position="241"/>
    </location>
</feature>
<dbReference type="AlphaFoldDB" id="A0A1G7MQ95"/>
<evidence type="ECO:0000256" key="6">
    <source>
        <dbReference type="SAM" id="Phobius"/>
    </source>
</evidence>
<gene>
    <name evidence="7" type="ORF">SAMN05216571_1016</name>
</gene>